<reference evidence="1" key="1">
    <citation type="submission" date="2021-02" db="EMBL/GenBank/DDBJ databases">
        <authorList>
            <person name="Han P."/>
        </authorList>
    </citation>
    <scope>NUCLEOTIDE SEQUENCE</scope>
    <source>
        <strain evidence="1">Candidatus Nitrotoga sp. ZN8</strain>
    </source>
</reference>
<accession>A0A916BDP1</accession>
<evidence type="ECO:0000313" key="1">
    <source>
        <dbReference type="EMBL" id="CAE6714843.1"/>
    </source>
</evidence>
<keyword evidence="2" id="KW-1185">Reference proteome</keyword>
<dbReference type="Proteomes" id="UP000675882">
    <property type="component" value="Unassembled WGS sequence"/>
</dbReference>
<gene>
    <name evidence="1" type="ORF">NTGZN8_250003</name>
</gene>
<sequence>MIVQSLPSLSVLVGNALATNLDFYDMIYTIIEVISTSCNVIYCLFCGQAFTLGSYPT</sequence>
<organism evidence="1 2">
    <name type="scientific">Candidatus Nitrotoga fabula</name>
    <dbReference type="NCBI Taxonomy" id="2182327"/>
    <lineage>
        <taxon>Bacteria</taxon>
        <taxon>Pseudomonadati</taxon>
        <taxon>Pseudomonadota</taxon>
        <taxon>Betaproteobacteria</taxon>
        <taxon>Nitrosomonadales</taxon>
        <taxon>Gallionellaceae</taxon>
        <taxon>Candidatus Nitrotoga</taxon>
    </lineage>
</organism>
<proteinExistence type="predicted"/>
<dbReference type="AlphaFoldDB" id="A0A916BDP1"/>
<dbReference type="EMBL" id="CAJNBL010000018">
    <property type="protein sequence ID" value="CAE6714843.1"/>
    <property type="molecule type" value="Genomic_DNA"/>
</dbReference>
<evidence type="ECO:0000313" key="2">
    <source>
        <dbReference type="Proteomes" id="UP000675882"/>
    </source>
</evidence>
<comment type="caution">
    <text evidence="1">The sequence shown here is derived from an EMBL/GenBank/DDBJ whole genome shotgun (WGS) entry which is preliminary data.</text>
</comment>
<name>A0A916BDP1_9PROT</name>
<protein>
    <submittedName>
        <fullName evidence="1">Uncharacterized protein</fullName>
    </submittedName>
</protein>